<protein>
    <submittedName>
        <fullName evidence="2">Uncharacterized protein</fullName>
    </submittedName>
</protein>
<evidence type="ECO:0000256" key="1">
    <source>
        <dbReference type="SAM" id="Phobius"/>
    </source>
</evidence>
<organism evidence="2 3">
    <name type="scientific">Compostibacter hankyongensis</name>
    <dbReference type="NCBI Taxonomy" id="1007089"/>
    <lineage>
        <taxon>Bacteria</taxon>
        <taxon>Pseudomonadati</taxon>
        <taxon>Bacteroidota</taxon>
        <taxon>Chitinophagia</taxon>
        <taxon>Chitinophagales</taxon>
        <taxon>Chitinophagaceae</taxon>
        <taxon>Compostibacter</taxon>
    </lineage>
</organism>
<evidence type="ECO:0000313" key="2">
    <source>
        <dbReference type="EMBL" id="GAA4303278.1"/>
    </source>
</evidence>
<proteinExistence type="predicted"/>
<dbReference type="RefSeq" id="WP_344975252.1">
    <property type="nucleotide sequence ID" value="NZ_BAABFN010000001.1"/>
</dbReference>
<keyword evidence="1" id="KW-0472">Membrane</keyword>
<feature type="transmembrane region" description="Helical" evidence="1">
    <location>
        <begin position="20"/>
        <end position="38"/>
    </location>
</feature>
<keyword evidence="1" id="KW-0812">Transmembrane</keyword>
<sequence>MNIDERNKRTGAYVKFRTLFDYVMGLLYLLGGLAVLFAKKLGFDMGLSSVIMWCLGALLVIYGLFRLFRGWKKIF</sequence>
<dbReference type="Proteomes" id="UP001501207">
    <property type="component" value="Unassembled WGS sequence"/>
</dbReference>
<dbReference type="EMBL" id="BAABFN010000001">
    <property type="protein sequence ID" value="GAA4303278.1"/>
    <property type="molecule type" value="Genomic_DNA"/>
</dbReference>
<feature type="transmembrane region" description="Helical" evidence="1">
    <location>
        <begin position="50"/>
        <end position="68"/>
    </location>
</feature>
<evidence type="ECO:0000313" key="3">
    <source>
        <dbReference type="Proteomes" id="UP001501207"/>
    </source>
</evidence>
<accession>A0ABP8FGF9</accession>
<gene>
    <name evidence="2" type="ORF">GCM10023143_06490</name>
</gene>
<reference evidence="3" key="1">
    <citation type="journal article" date="2019" name="Int. J. Syst. Evol. Microbiol.">
        <title>The Global Catalogue of Microorganisms (GCM) 10K type strain sequencing project: providing services to taxonomists for standard genome sequencing and annotation.</title>
        <authorList>
            <consortium name="The Broad Institute Genomics Platform"/>
            <consortium name="The Broad Institute Genome Sequencing Center for Infectious Disease"/>
            <person name="Wu L."/>
            <person name="Ma J."/>
        </authorList>
    </citation>
    <scope>NUCLEOTIDE SEQUENCE [LARGE SCALE GENOMIC DNA]</scope>
    <source>
        <strain evidence="3">JCM 17664</strain>
    </source>
</reference>
<comment type="caution">
    <text evidence="2">The sequence shown here is derived from an EMBL/GenBank/DDBJ whole genome shotgun (WGS) entry which is preliminary data.</text>
</comment>
<keyword evidence="1" id="KW-1133">Transmembrane helix</keyword>
<keyword evidence="3" id="KW-1185">Reference proteome</keyword>
<name>A0ABP8FGF9_9BACT</name>